<dbReference type="Pfam" id="PF00561">
    <property type="entry name" value="Abhydrolase_1"/>
    <property type="match status" value="1"/>
</dbReference>
<keyword evidence="4" id="KW-1185">Reference proteome</keyword>
<dbReference type="InterPro" id="IPR050266">
    <property type="entry name" value="AB_hydrolase_sf"/>
</dbReference>
<dbReference type="InterPro" id="IPR000073">
    <property type="entry name" value="AB_hydrolase_1"/>
</dbReference>
<dbReference type="InterPro" id="IPR029058">
    <property type="entry name" value="AB_hydrolase_fold"/>
</dbReference>
<reference evidence="3 4" key="1">
    <citation type="journal article" date="2019" name="Int. J. Syst. Evol. Microbiol.">
        <title>The Global Catalogue of Microorganisms (GCM) 10K type strain sequencing project: providing services to taxonomists for standard genome sequencing and annotation.</title>
        <authorList>
            <consortium name="The Broad Institute Genomics Platform"/>
            <consortium name="The Broad Institute Genome Sequencing Center for Infectious Disease"/>
            <person name="Wu L."/>
            <person name="Ma J."/>
        </authorList>
    </citation>
    <scope>NUCLEOTIDE SEQUENCE [LARGE SCALE GENOMIC DNA]</scope>
    <source>
        <strain evidence="3 4">JCM 13316</strain>
    </source>
</reference>
<dbReference type="Gene3D" id="3.40.50.1820">
    <property type="entry name" value="alpha/beta hydrolase"/>
    <property type="match status" value="1"/>
</dbReference>
<dbReference type="PANTHER" id="PTHR43798:SF31">
    <property type="entry name" value="AB HYDROLASE SUPERFAMILY PROTEIN YCLE"/>
    <property type="match status" value="1"/>
</dbReference>
<accession>A0ABN2NXK8</accession>
<comment type="caution">
    <text evidence="3">The sequence shown here is derived from an EMBL/GenBank/DDBJ whole genome shotgun (WGS) entry which is preliminary data.</text>
</comment>
<name>A0ABN2NXK8_9MICC</name>
<keyword evidence="1 3" id="KW-0378">Hydrolase</keyword>
<evidence type="ECO:0000313" key="3">
    <source>
        <dbReference type="EMBL" id="GAA1906421.1"/>
    </source>
</evidence>
<evidence type="ECO:0000313" key="4">
    <source>
        <dbReference type="Proteomes" id="UP001500784"/>
    </source>
</evidence>
<dbReference type="RefSeq" id="WP_152225085.1">
    <property type="nucleotide sequence ID" value="NZ_BAAALV010000002.1"/>
</dbReference>
<dbReference type="Proteomes" id="UP001500784">
    <property type="component" value="Unassembled WGS sequence"/>
</dbReference>
<protein>
    <submittedName>
        <fullName evidence="3">Alpha/beta fold hydrolase</fullName>
    </submittedName>
</protein>
<sequence length="291" mass="32368">MSNSAPEYASIWTALREVAFTQQYIDAEGVRTRVVTAGDPSKPALVMLHGTGGHWEAFSRILGPLSEHFHCVAYDMVGNGFSDKPDRPYDTFAYVAHLKAVLAALGIERTSVMGSSLGSWVAARYALENPELTDRVILVSPAGLIASADNMARIIRERTRAVNEASWESISAVFSHLIATDENRIPDLIALRLAIYQRQDTRDTVHRMLTLQQEGVRQENLLTEDQWRSIQAPTLVVLSGKDHREYETTARRVLEMLPDGRELAMPHVAHWAAFEDPGTFVDAAIPFLKGE</sequence>
<dbReference type="EMBL" id="BAAALV010000002">
    <property type="protein sequence ID" value="GAA1906421.1"/>
    <property type="molecule type" value="Genomic_DNA"/>
</dbReference>
<proteinExistence type="predicted"/>
<evidence type="ECO:0000256" key="1">
    <source>
        <dbReference type="ARBA" id="ARBA00022801"/>
    </source>
</evidence>
<dbReference type="PRINTS" id="PR00111">
    <property type="entry name" value="ABHYDROLASE"/>
</dbReference>
<feature type="domain" description="AB hydrolase-1" evidence="2">
    <location>
        <begin position="43"/>
        <end position="277"/>
    </location>
</feature>
<organism evidence="3 4">
    <name type="scientific">Arthrobacter gandavensis</name>
    <dbReference type="NCBI Taxonomy" id="169960"/>
    <lineage>
        <taxon>Bacteria</taxon>
        <taxon>Bacillati</taxon>
        <taxon>Actinomycetota</taxon>
        <taxon>Actinomycetes</taxon>
        <taxon>Micrococcales</taxon>
        <taxon>Micrococcaceae</taxon>
        <taxon>Arthrobacter</taxon>
    </lineage>
</organism>
<evidence type="ECO:0000259" key="2">
    <source>
        <dbReference type="Pfam" id="PF00561"/>
    </source>
</evidence>
<dbReference type="GO" id="GO:0016787">
    <property type="term" value="F:hydrolase activity"/>
    <property type="evidence" value="ECO:0007669"/>
    <property type="project" value="UniProtKB-KW"/>
</dbReference>
<dbReference type="SUPFAM" id="SSF53474">
    <property type="entry name" value="alpha/beta-Hydrolases"/>
    <property type="match status" value="1"/>
</dbReference>
<dbReference type="PANTHER" id="PTHR43798">
    <property type="entry name" value="MONOACYLGLYCEROL LIPASE"/>
    <property type="match status" value="1"/>
</dbReference>
<gene>
    <name evidence="3" type="ORF">GCM10009688_07950</name>
</gene>